<evidence type="ECO:0000313" key="2">
    <source>
        <dbReference type="Proteomes" id="UP001305414"/>
    </source>
</evidence>
<evidence type="ECO:0000313" key="1">
    <source>
        <dbReference type="EMBL" id="KAK5627916.1"/>
    </source>
</evidence>
<keyword evidence="2" id="KW-1185">Reference proteome</keyword>
<sequence>MAETSPYPRHHIFSRDYKPSIRASRTVCAAGEKRLDRLGQQGEGIHHHGTSKFNRVWISQFVSKDAYQRFFRA</sequence>
<name>A0AAN7UKI3_9PEZI</name>
<protein>
    <submittedName>
        <fullName evidence="1">Uncharacterized protein</fullName>
    </submittedName>
</protein>
<reference evidence="1 2" key="1">
    <citation type="submission" date="2023-10" db="EMBL/GenBank/DDBJ databases">
        <title>Draft genome sequence of Xylaria bambusicola isolate GMP-LS, the root and basal stem rot pathogen of sugarcane in Indonesia.</title>
        <authorList>
            <person name="Selvaraj P."/>
            <person name="Muralishankar V."/>
            <person name="Muruganantham S."/>
            <person name="Sp S."/>
            <person name="Haryani S."/>
            <person name="Lau K.J.X."/>
            <person name="Naqvi N.I."/>
        </authorList>
    </citation>
    <scope>NUCLEOTIDE SEQUENCE [LARGE SCALE GENOMIC DNA]</scope>
    <source>
        <strain evidence="1">GMP-LS</strain>
    </source>
</reference>
<dbReference type="EMBL" id="JAWHQM010000006">
    <property type="protein sequence ID" value="KAK5627916.1"/>
    <property type="molecule type" value="Genomic_DNA"/>
</dbReference>
<dbReference type="AlphaFoldDB" id="A0AAN7UKI3"/>
<dbReference type="Proteomes" id="UP001305414">
    <property type="component" value="Unassembled WGS sequence"/>
</dbReference>
<organism evidence="1 2">
    <name type="scientific">Xylaria bambusicola</name>
    <dbReference type="NCBI Taxonomy" id="326684"/>
    <lineage>
        <taxon>Eukaryota</taxon>
        <taxon>Fungi</taxon>
        <taxon>Dikarya</taxon>
        <taxon>Ascomycota</taxon>
        <taxon>Pezizomycotina</taxon>
        <taxon>Sordariomycetes</taxon>
        <taxon>Xylariomycetidae</taxon>
        <taxon>Xylariales</taxon>
        <taxon>Xylariaceae</taxon>
        <taxon>Xylaria</taxon>
    </lineage>
</organism>
<proteinExistence type="predicted"/>
<comment type="caution">
    <text evidence="1">The sequence shown here is derived from an EMBL/GenBank/DDBJ whole genome shotgun (WGS) entry which is preliminary data.</text>
</comment>
<accession>A0AAN7UKI3</accession>
<gene>
    <name evidence="1" type="ORF">RRF57_003631</name>
</gene>